<reference evidence="1" key="1">
    <citation type="submission" date="2020-03" db="EMBL/GenBank/DDBJ databases">
        <title>The deep terrestrial virosphere.</title>
        <authorList>
            <person name="Holmfeldt K."/>
            <person name="Nilsson E."/>
            <person name="Simone D."/>
            <person name="Lopez-Fernandez M."/>
            <person name="Wu X."/>
            <person name="de Brujin I."/>
            <person name="Lundin D."/>
            <person name="Andersson A."/>
            <person name="Bertilsson S."/>
            <person name="Dopson M."/>
        </authorList>
    </citation>
    <scope>NUCLEOTIDE SEQUENCE</scope>
    <source>
        <strain evidence="1">MM415B07830</strain>
    </source>
</reference>
<gene>
    <name evidence="1" type="ORF">MM415B07830_0009</name>
</gene>
<sequence>MTKREAEKAEKATLAANARLLEYYQQRGRRDGLDVTCVYRDGMFWWVHGDGGNSCGMGLDTAERAYLAFKYSVERKRR</sequence>
<dbReference type="AlphaFoldDB" id="A0A6M3LVM6"/>
<accession>A0A6M3LVM6</accession>
<evidence type="ECO:0000313" key="1">
    <source>
        <dbReference type="EMBL" id="QJA96638.1"/>
    </source>
</evidence>
<organism evidence="1">
    <name type="scientific">viral metagenome</name>
    <dbReference type="NCBI Taxonomy" id="1070528"/>
    <lineage>
        <taxon>unclassified sequences</taxon>
        <taxon>metagenomes</taxon>
        <taxon>organismal metagenomes</taxon>
    </lineage>
</organism>
<protein>
    <submittedName>
        <fullName evidence="1">Uncharacterized protein</fullName>
    </submittedName>
</protein>
<dbReference type="EMBL" id="MT143419">
    <property type="protein sequence ID" value="QJA96638.1"/>
    <property type="molecule type" value="Genomic_DNA"/>
</dbReference>
<name>A0A6M3LVM6_9ZZZZ</name>
<proteinExistence type="predicted"/>